<keyword evidence="2" id="KW-0805">Transcription regulation</keyword>
<dbReference type="GO" id="GO:0006352">
    <property type="term" value="P:DNA-templated transcription initiation"/>
    <property type="evidence" value="ECO:0007669"/>
    <property type="project" value="InterPro"/>
</dbReference>
<dbReference type="PANTHER" id="PTHR43133">
    <property type="entry name" value="RNA POLYMERASE ECF-TYPE SIGMA FACTO"/>
    <property type="match status" value="1"/>
</dbReference>
<dbReference type="CDD" id="cd06171">
    <property type="entry name" value="Sigma70_r4"/>
    <property type="match status" value="1"/>
</dbReference>
<evidence type="ECO:0000256" key="2">
    <source>
        <dbReference type="ARBA" id="ARBA00023015"/>
    </source>
</evidence>
<dbReference type="NCBIfam" id="TIGR02937">
    <property type="entry name" value="sigma70-ECF"/>
    <property type="match status" value="1"/>
</dbReference>
<dbReference type="InterPro" id="IPR013249">
    <property type="entry name" value="RNA_pol_sigma70_r4_t2"/>
</dbReference>
<dbReference type="Gene3D" id="1.10.1740.10">
    <property type="match status" value="1"/>
</dbReference>
<dbReference type="AlphaFoldDB" id="A0A1F8EC35"/>
<dbReference type="GO" id="GO:0003677">
    <property type="term" value="F:DNA binding"/>
    <property type="evidence" value="ECO:0007669"/>
    <property type="project" value="UniProtKB-KW"/>
</dbReference>
<feature type="domain" description="RNA polymerase sigma factor 70 region 4 type 2" evidence="7">
    <location>
        <begin position="111"/>
        <end position="159"/>
    </location>
</feature>
<feature type="domain" description="RNA polymerase sigma-70 region 2" evidence="6">
    <location>
        <begin position="14"/>
        <end position="78"/>
    </location>
</feature>
<dbReference type="STRING" id="1802660.A2735_03710"/>
<comment type="caution">
    <text evidence="8">The sequence shown here is derived from an EMBL/GenBank/DDBJ whole genome shotgun (WGS) entry which is preliminary data.</text>
</comment>
<dbReference type="InterPro" id="IPR007627">
    <property type="entry name" value="RNA_pol_sigma70_r2"/>
</dbReference>
<dbReference type="Proteomes" id="UP000178520">
    <property type="component" value="Unassembled WGS sequence"/>
</dbReference>
<evidence type="ECO:0000259" key="7">
    <source>
        <dbReference type="Pfam" id="PF08281"/>
    </source>
</evidence>
<dbReference type="Gene3D" id="1.10.10.10">
    <property type="entry name" value="Winged helix-like DNA-binding domain superfamily/Winged helix DNA-binding domain"/>
    <property type="match status" value="1"/>
</dbReference>
<protein>
    <recommendedName>
        <fullName evidence="10">RNA polymerase sigma factor</fullName>
    </recommendedName>
</protein>
<evidence type="ECO:0000256" key="4">
    <source>
        <dbReference type="ARBA" id="ARBA00023125"/>
    </source>
</evidence>
<name>A0A1F8EC35_9BACT</name>
<proteinExistence type="inferred from homology"/>
<evidence type="ECO:0000256" key="1">
    <source>
        <dbReference type="ARBA" id="ARBA00010641"/>
    </source>
</evidence>
<evidence type="ECO:0000313" key="8">
    <source>
        <dbReference type="EMBL" id="OGM97678.1"/>
    </source>
</evidence>
<evidence type="ECO:0008006" key="10">
    <source>
        <dbReference type="Google" id="ProtNLM"/>
    </source>
</evidence>
<evidence type="ECO:0000259" key="6">
    <source>
        <dbReference type="Pfam" id="PF04542"/>
    </source>
</evidence>
<dbReference type="SUPFAM" id="SSF88659">
    <property type="entry name" value="Sigma3 and sigma4 domains of RNA polymerase sigma factors"/>
    <property type="match status" value="1"/>
</dbReference>
<dbReference type="InterPro" id="IPR013325">
    <property type="entry name" value="RNA_pol_sigma_r2"/>
</dbReference>
<keyword evidence="5" id="KW-0804">Transcription</keyword>
<dbReference type="InterPro" id="IPR014284">
    <property type="entry name" value="RNA_pol_sigma-70_dom"/>
</dbReference>
<accession>A0A1F8EC35</accession>
<organism evidence="8 9">
    <name type="scientific">Candidatus Yanofskybacteria bacterium RIFCSPHIGHO2_01_FULL_41_21</name>
    <dbReference type="NCBI Taxonomy" id="1802660"/>
    <lineage>
        <taxon>Bacteria</taxon>
        <taxon>Candidatus Yanofskyibacteriota</taxon>
    </lineage>
</organism>
<evidence type="ECO:0000313" key="9">
    <source>
        <dbReference type="Proteomes" id="UP000178520"/>
    </source>
</evidence>
<keyword evidence="3" id="KW-0731">Sigma factor</keyword>
<dbReference type="InterPro" id="IPR039425">
    <property type="entry name" value="RNA_pol_sigma-70-like"/>
</dbReference>
<comment type="similarity">
    <text evidence="1">Belongs to the sigma-70 factor family. ECF subfamily.</text>
</comment>
<dbReference type="PANTHER" id="PTHR43133:SF8">
    <property type="entry name" value="RNA POLYMERASE SIGMA FACTOR HI_1459-RELATED"/>
    <property type="match status" value="1"/>
</dbReference>
<dbReference type="Pfam" id="PF08281">
    <property type="entry name" value="Sigma70_r4_2"/>
    <property type="match status" value="1"/>
</dbReference>
<gene>
    <name evidence="8" type="ORF">A2735_03710</name>
</gene>
<evidence type="ECO:0000256" key="3">
    <source>
        <dbReference type="ARBA" id="ARBA00023082"/>
    </source>
</evidence>
<dbReference type="EMBL" id="MGJA01000010">
    <property type="protein sequence ID" value="OGM97678.1"/>
    <property type="molecule type" value="Genomic_DNA"/>
</dbReference>
<reference evidence="8 9" key="1">
    <citation type="journal article" date="2016" name="Nat. Commun.">
        <title>Thousands of microbial genomes shed light on interconnected biogeochemical processes in an aquifer system.</title>
        <authorList>
            <person name="Anantharaman K."/>
            <person name="Brown C.T."/>
            <person name="Hug L.A."/>
            <person name="Sharon I."/>
            <person name="Castelle C.J."/>
            <person name="Probst A.J."/>
            <person name="Thomas B.C."/>
            <person name="Singh A."/>
            <person name="Wilkins M.J."/>
            <person name="Karaoz U."/>
            <person name="Brodie E.L."/>
            <person name="Williams K.H."/>
            <person name="Hubbard S.S."/>
            <person name="Banfield J.F."/>
        </authorList>
    </citation>
    <scope>NUCLEOTIDE SEQUENCE [LARGE SCALE GENOMIC DNA]</scope>
</reference>
<keyword evidence="4" id="KW-0238">DNA-binding</keyword>
<dbReference type="InterPro" id="IPR013324">
    <property type="entry name" value="RNA_pol_sigma_r3/r4-like"/>
</dbReference>
<dbReference type="InterPro" id="IPR036388">
    <property type="entry name" value="WH-like_DNA-bd_sf"/>
</dbReference>
<evidence type="ECO:0000256" key="5">
    <source>
        <dbReference type="ARBA" id="ARBA00023163"/>
    </source>
</evidence>
<dbReference type="SUPFAM" id="SSF88946">
    <property type="entry name" value="Sigma2 domain of RNA polymerase sigma factors"/>
    <property type="match status" value="1"/>
</dbReference>
<sequence>MKPGIEEQFLAVHDAYADALFRHCYFRIYDRELAKDLVQETFCRTWIYLSQGKEIENIRAFLYRILHNVIVDEIRRKKTLSLDKLMEEGFSPEDEHASNLEQRLVAKGIVQKLKLLDESYRNIVQMRFIDDLSPKEISAVLGVSENVVSVRIHRGMNKLRQLTEKELD</sequence>
<dbReference type="Pfam" id="PF04542">
    <property type="entry name" value="Sigma70_r2"/>
    <property type="match status" value="1"/>
</dbReference>
<dbReference type="GO" id="GO:0016987">
    <property type="term" value="F:sigma factor activity"/>
    <property type="evidence" value="ECO:0007669"/>
    <property type="project" value="UniProtKB-KW"/>
</dbReference>